<organism evidence="10 11">
    <name type="scientific">Mycena pura</name>
    <dbReference type="NCBI Taxonomy" id="153505"/>
    <lineage>
        <taxon>Eukaryota</taxon>
        <taxon>Fungi</taxon>
        <taxon>Dikarya</taxon>
        <taxon>Basidiomycota</taxon>
        <taxon>Agaricomycotina</taxon>
        <taxon>Agaricomycetes</taxon>
        <taxon>Agaricomycetidae</taxon>
        <taxon>Agaricales</taxon>
        <taxon>Marasmiineae</taxon>
        <taxon>Mycenaceae</taxon>
        <taxon>Mycena</taxon>
    </lineage>
</organism>
<feature type="domain" description="Zn(2)-C6 fungal-type" evidence="9">
    <location>
        <begin position="27"/>
        <end position="58"/>
    </location>
</feature>
<feature type="compositionally biased region" description="Acidic residues" evidence="8">
    <location>
        <begin position="1"/>
        <end position="10"/>
    </location>
</feature>
<keyword evidence="11" id="KW-1185">Reference proteome</keyword>
<evidence type="ECO:0000256" key="1">
    <source>
        <dbReference type="ARBA" id="ARBA00004123"/>
    </source>
</evidence>
<dbReference type="SMART" id="SM00906">
    <property type="entry name" value="Fungal_trans"/>
    <property type="match status" value="1"/>
</dbReference>
<accession>A0AAD6URZ2</accession>
<gene>
    <name evidence="10" type="ORF">GGX14DRAFT_589163</name>
</gene>
<dbReference type="SMART" id="SM00066">
    <property type="entry name" value="GAL4"/>
    <property type="match status" value="1"/>
</dbReference>
<dbReference type="InterPro" id="IPR007219">
    <property type="entry name" value="XnlR_reg_dom"/>
</dbReference>
<dbReference type="AlphaFoldDB" id="A0AAD6URZ2"/>
<keyword evidence="2" id="KW-0479">Metal-binding</keyword>
<evidence type="ECO:0000313" key="11">
    <source>
        <dbReference type="Proteomes" id="UP001219525"/>
    </source>
</evidence>
<dbReference type="GO" id="GO:0008270">
    <property type="term" value="F:zinc ion binding"/>
    <property type="evidence" value="ECO:0007669"/>
    <property type="project" value="InterPro"/>
</dbReference>
<sequence length="904" mass="101230">MDYSDPSDDEVTPKDSHVTSRKRSSRACDQCRKTKSKCERLSNQTCKGCTLAGTVCTFLGPSYKRGPPKGYIHAIESRWHQVESLLGALLQCTDSRLRTDELAREILARVDSGPYGPSGRLDQPVGATKEDFFASILRSSGSNQSDSSRSRRQSRVSREQVSSSQDRGLSVVPTREWQDNLSTRLTSSGSRIPSFDVSGVPLAQRRRLNGTLEHVPSPPDWKNMYTLESSEIEDSSHREAVEGMGVLSLDEHQEVRFHGQTSGLHLLGRNNRTDSREEGGLWSVLSTSTACRKLPMARVWPPIKDPTELIQEEDLDIELPPQHVQEHLLQLYFTYVHTVFPLIHKTRFLTEYNTGYSNSPFPAPSPSHHDVSKPSLKPEPAQKYSPLLILAMFAVSARFSDQDTPLPQTGKMWEAGGKYFKSAKDILAKVLHRSRPSTCQALLLLGYREFGIGSMEQGWIYIGMAIRMAIDLGLNCNLTEWKTSNGERTLFSHEETQTRRQIWWACCAADRYGSMYMGRPIAIRDDDFDTPLPDVNSLQDGEEQPWESYAPGGTSYPGITLATFRASGKLGIFIYFILLIERLLIWLPAMILGAVITNVYPVRPISVTSRQASLAELESRLDQWYLSLPEALRFDTPSRRVAPSPQVLLLHIRYWGTVLLLHRAFFDPTPQSSTQELKAFDLAQGAASHICAIVSKYRDNYTLKRCSPFMTSYLLNAGIMHITTLTLRPSNPQASFGFQQCLTALKEMEIIWPSAGRAYELLNGVKLGSLNPVIPPTASHDRHKRHAEDAFGQDRTPDYPVRQAEDSGQNVDGVQDMASKLMAHMLGLDIPGVEPSTSFYTGCDWWARPNSSADSSQQNWPQATSTSAFTPLNMPSQRGWQTESRDGRAVGPYNEGYQFDHLGV</sequence>
<dbReference type="PROSITE" id="PS50048">
    <property type="entry name" value="ZN2_CY6_FUNGAL_2"/>
    <property type="match status" value="1"/>
</dbReference>
<dbReference type="PANTHER" id="PTHR31313:SF78">
    <property type="entry name" value="TRANSCRIPTION FACTOR DOMAIN-CONTAINING PROTEIN"/>
    <property type="match status" value="1"/>
</dbReference>
<keyword evidence="6" id="KW-0804">Transcription</keyword>
<dbReference type="Gene3D" id="4.10.240.10">
    <property type="entry name" value="Zn(2)-C6 fungal-type DNA-binding domain"/>
    <property type="match status" value="1"/>
</dbReference>
<dbReference type="InterPro" id="IPR036864">
    <property type="entry name" value="Zn2-C6_fun-type_DNA-bd_sf"/>
</dbReference>
<dbReference type="PROSITE" id="PS00463">
    <property type="entry name" value="ZN2_CY6_FUNGAL_1"/>
    <property type="match status" value="1"/>
</dbReference>
<dbReference type="GO" id="GO:0006351">
    <property type="term" value="P:DNA-templated transcription"/>
    <property type="evidence" value="ECO:0007669"/>
    <property type="project" value="InterPro"/>
</dbReference>
<evidence type="ECO:0000256" key="3">
    <source>
        <dbReference type="ARBA" id="ARBA00022833"/>
    </source>
</evidence>
<evidence type="ECO:0000259" key="9">
    <source>
        <dbReference type="PROSITE" id="PS50048"/>
    </source>
</evidence>
<feature type="compositionally biased region" description="Low complexity" evidence="8">
    <location>
        <begin position="138"/>
        <end position="147"/>
    </location>
</feature>
<evidence type="ECO:0000256" key="8">
    <source>
        <dbReference type="SAM" id="MobiDB-lite"/>
    </source>
</evidence>
<name>A0AAD6URZ2_9AGAR</name>
<evidence type="ECO:0000256" key="7">
    <source>
        <dbReference type="ARBA" id="ARBA00023242"/>
    </source>
</evidence>
<dbReference type="EMBL" id="JARJCW010000109">
    <property type="protein sequence ID" value="KAJ7193338.1"/>
    <property type="molecule type" value="Genomic_DNA"/>
</dbReference>
<feature type="region of interest" description="Disordered" evidence="8">
    <location>
        <begin position="136"/>
        <end position="174"/>
    </location>
</feature>
<dbReference type="SUPFAM" id="SSF57701">
    <property type="entry name" value="Zn2/Cys6 DNA-binding domain"/>
    <property type="match status" value="1"/>
</dbReference>
<proteinExistence type="predicted"/>
<dbReference type="GO" id="GO:0003677">
    <property type="term" value="F:DNA binding"/>
    <property type="evidence" value="ECO:0007669"/>
    <property type="project" value="UniProtKB-KW"/>
</dbReference>
<keyword evidence="7" id="KW-0539">Nucleus</keyword>
<keyword evidence="3" id="KW-0862">Zinc</keyword>
<dbReference type="Proteomes" id="UP001219525">
    <property type="component" value="Unassembled WGS sequence"/>
</dbReference>
<feature type="region of interest" description="Disordered" evidence="8">
    <location>
        <begin position="850"/>
        <end position="894"/>
    </location>
</feature>
<dbReference type="CDD" id="cd12148">
    <property type="entry name" value="fungal_TF_MHR"/>
    <property type="match status" value="1"/>
</dbReference>
<feature type="region of interest" description="Disordered" evidence="8">
    <location>
        <begin position="776"/>
        <end position="809"/>
    </location>
</feature>
<feature type="compositionally biased region" description="Polar residues" evidence="8">
    <location>
        <begin position="850"/>
        <end position="882"/>
    </location>
</feature>
<dbReference type="Pfam" id="PF04082">
    <property type="entry name" value="Fungal_trans"/>
    <property type="match status" value="1"/>
</dbReference>
<reference evidence="10" key="1">
    <citation type="submission" date="2023-03" db="EMBL/GenBank/DDBJ databases">
        <title>Massive genome expansion in bonnet fungi (Mycena s.s.) driven by repeated elements and novel gene families across ecological guilds.</title>
        <authorList>
            <consortium name="Lawrence Berkeley National Laboratory"/>
            <person name="Harder C.B."/>
            <person name="Miyauchi S."/>
            <person name="Viragh M."/>
            <person name="Kuo A."/>
            <person name="Thoen E."/>
            <person name="Andreopoulos B."/>
            <person name="Lu D."/>
            <person name="Skrede I."/>
            <person name="Drula E."/>
            <person name="Henrissat B."/>
            <person name="Morin E."/>
            <person name="Kohler A."/>
            <person name="Barry K."/>
            <person name="LaButti K."/>
            <person name="Morin E."/>
            <person name="Salamov A."/>
            <person name="Lipzen A."/>
            <person name="Mereny Z."/>
            <person name="Hegedus B."/>
            <person name="Baldrian P."/>
            <person name="Stursova M."/>
            <person name="Weitz H."/>
            <person name="Taylor A."/>
            <person name="Grigoriev I.V."/>
            <person name="Nagy L.G."/>
            <person name="Martin F."/>
            <person name="Kauserud H."/>
        </authorList>
    </citation>
    <scope>NUCLEOTIDE SEQUENCE</scope>
    <source>
        <strain evidence="10">9144</strain>
    </source>
</reference>
<dbReference type="GO" id="GO:0000981">
    <property type="term" value="F:DNA-binding transcription factor activity, RNA polymerase II-specific"/>
    <property type="evidence" value="ECO:0007669"/>
    <property type="project" value="InterPro"/>
</dbReference>
<dbReference type="InterPro" id="IPR051615">
    <property type="entry name" value="Transcr_Regulatory_Elem"/>
</dbReference>
<dbReference type="PANTHER" id="PTHR31313">
    <property type="entry name" value="TY1 ENHANCER ACTIVATOR"/>
    <property type="match status" value="1"/>
</dbReference>
<feature type="region of interest" description="Disordered" evidence="8">
    <location>
        <begin position="1"/>
        <end position="24"/>
    </location>
</feature>
<protein>
    <submittedName>
        <fullName evidence="10">Fungal-specific transcription factor domain-containing protein</fullName>
    </submittedName>
</protein>
<evidence type="ECO:0000256" key="5">
    <source>
        <dbReference type="ARBA" id="ARBA00023125"/>
    </source>
</evidence>
<dbReference type="InterPro" id="IPR001138">
    <property type="entry name" value="Zn2Cys6_DnaBD"/>
</dbReference>
<dbReference type="GO" id="GO:0005634">
    <property type="term" value="C:nucleus"/>
    <property type="evidence" value="ECO:0007669"/>
    <property type="project" value="UniProtKB-SubCell"/>
</dbReference>
<dbReference type="CDD" id="cd00067">
    <property type="entry name" value="GAL4"/>
    <property type="match status" value="1"/>
</dbReference>
<keyword evidence="5" id="KW-0238">DNA-binding</keyword>
<evidence type="ECO:0000256" key="6">
    <source>
        <dbReference type="ARBA" id="ARBA00023163"/>
    </source>
</evidence>
<keyword evidence="4" id="KW-0805">Transcription regulation</keyword>
<evidence type="ECO:0000313" key="10">
    <source>
        <dbReference type="EMBL" id="KAJ7193338.1"/>
    </source>
</evidence>
<dbReference type="Pfam" id="PF00172">
    <property type="entry name" value="Zn_clus"/>
    <property type="match status" value="1"/>
</dbReference>
<evidence type="ECO:0000256" key="2">
    <source>
        <dbReference type="ARBA" id="ARBA00022723"/>
    </source>
</evidence>
<comment type="subcellular location">
    <subcellularLocation>
        <location evidence="1">Nucleus</location>
    </subcellularLocation>
</comment>
<comment type="caution">
    <text evidence="10">The sequence shown here is derived from an EMBL/GenBank/DDBJ whole genome shotgun (WGS) entry which is preliminary data.</text>
</comment>
<evidence type="ECO:0000256" key="4">
    <source>
        <dbReference type="ARBA" id="ARBA00023015"/>
    </source>
</evidence>